<evidence type="ECO:0000256" key="1">
    <source>
        <dbReference type="ARBA" id="ARBA00022729"/>
    </source>
</evidence>
<evidence type="ECO:0000259" key="4">
    <source>
        <dbReference type="Pfam" id="PF19081"/>
    </source>
</evidence>
<dbReference type="SUPFAM" id="SSF48726">
    <property type="entry name" value="Immunoglobulin"/>
    <property type="match status" value="1"/>
</dbReference>
<dbReference type="InterPro" id="IPR026444">
    <property type="entry name" value="Secre_tail"/>
</dbReference>
<dbReference type="PANTHER" id="PTHR44427:SF21">
    <property type="entry name" value="CEA CELL ADHESION MOLECULE 19"/>
    <property type="match status" value="1"/>
</dbReference>
<dbReference type="InterPro" id="IPR013783">
    <property type="entry name" value="Ig-like_fold"/>
</dbReference>
<proteinExistence type="predicted"/>
<dbReference type="Gene3D" id="2.60.40.10">
    <property type="entry name" value="Immunoglobulins"/>
    <property type="match status" value="12"/>
</dbReference>
<feature type="domain" description="Ig-like" evidence="4">
    <location>
        <begin position="818"/>
        <end position="889"/>
    </location>
</feature>
<protein>
    <submittedName>
        <fullName evidence="5">T9SS type A sorting domain-containing protein</fullName>
    </submittedName>
</protein>
<dbReference type="InterPro" id="IPR036179">
    <property type="entry name" value="Ig-like_dom_sf"/>
</dbReference>
<keyword evidence="2" id="KW-0325">Glycoprotein</keyword>
<keyword evidence="6" id="KW-1185">Reference proteome</keyword>
<sequence>MIKNFYLILLLNLLYIVPATAQRGWQWAYQAPVVTTHLVGGDAPGRISGHQADSLGRIYLSYIVKDSLIINGVTYRNSESNTLFASYDRHGHLRWVKQFLTFGSLKSDELKLSSIDRQGNIYIVGHFSDTLQAGPYRLVSPKASVSTINPPFTGAVIKLDTLGNVIWAKQSTGSDDLNSTRVSFSGNDKNDNLYVLAAGGNACFDSYCFSVRGGKVIKYNPQGQVIGAFTTTTPGYTDFATDQDGNTFLAGQFIGTETIGGRTFTSGTPNRYDVFIVKYGIVGNVLWVKHEGSANADEDISNITTDREGNLYVSGTYQFADATIGGTILTKGSATMQAFLAKYNASGQLSWVHKPDYLGSGQAKLANTAVDNWGNIFTSYLFPGTASLLSQNGEIYSGPNGNAFMLAYNPNGTVRWIDQGKGWNLFVEPSGLSKSYKYLTTDNAGGIYYSNRCQLTPSVLGTFTLLPADGRNFRAKMLDCGVVKATVVSSLTGSLTICDGAPPVLLQAKVTSGGELTYQWQRNNQNIPGATTSTYGTLQNGDYRVIVRNFNGCIDTSAAVTLSIVNQALPTATVTAPTVTKVCLGGSVQLQANTGAGFTYQWKRGNDFIAGATGATYAATQSGSYSVSVTNQFGCSQVSAPVAVTVNEPPVALISASGPTAICQNQSVTLVAPPGQGIQYQWQHNGTDISGATGIAYAASQAGNFTVRITNAKGCSMVSNSIPVTINPAPGIVINVSGSTTICQNGAVTISTPSVNKQTYQWQRNGIDLPGQTSTSLMATQPGDYRVLVTGNANLCSNYSQITTVSIDPGPIAQITAAGPTAICPGGTVALVANSGTGYTYRWYKDNTLLANATASLLNVTTPGNYRVEIANSRGCFNASSPVAVTTAPLPTATITAAGNLTFCAGGSVNLEAATGTGWLYQWQRNGQDIAGATTANYSATQSGDYRVMVTTPAGCSATSSQLSANVITLAKPSIKATSDSTICAGTSVSLFTTATGTYQWLLNGAFIANATTASFSASQAGNYRVVVTNATGCNDTSRILPVAVESLPTATIYANGPLTFCAGGSVSLAIVPGANSLYQWQRNGINISGVTSASFAATQSGDYRVLVTTPTGCTAISNLLAITTVPVQKPALQATSDSTICAGSSVSLFTTSTGSYKWLLNGVAIANASASSFTASQAGNYRVVVTNTTGCSDTSRVLPVTVESLPTAAVTVAGPLTFCAGSSVTLAAVSGTNWLYQWQRNGQSISGATNATFAATQSGNYQVLVSTPAGCTVSSAPITITAVPSQTPVILHSSDTTFCAGGSTNLFTTAAGTYAWLYNGALLTGSTSASLLANQPGSYQVVVTNAAGCSDTSRIMHVSMDAVPTAAITSSGPLTFCSGDSIRLSTSANSNFTYQWFLNGTLLSGKTADSLWATQAGNYYVQVSNARGCMSQASPVTVNLNAIPTATITQSGNTLFASPGTTYQWFLNGNPISGATNQVYVADSTGSYTVTVTHNGCTATSAAVNILISGASEELALSQLSIYPNPATAVFNLKLVNNYRGNVQLQLFDLTGRLIQKQQLRKNESQLQSSIMVETLPTGLYLLRVQQGDKYVMQKLTIKR</sequence>
<dbReference type="EMBL" id="VTWT01000005">
    <property type="protein sequence ID" value="KAA9333691.1"/>
    <property type="molecule type" value="Genomic_DNA"/>
</dbReference>
<feature type="domain" description="Secretion system C-terminal sorting" evidence="3">
    <location>
        <begin position="1523"/>
        <end position="1599"/>
    </location>
</feature>
<evidence type="ECO:0000313" key="5">
    <source>
        <dbReference type="EMBL" id="KAA9333691.1"/>
    </source>
</evidence>
<gene>
    <name evidence="5" type="ORF">F0P94_10605</name>
</gene>
<keyword evidence="1" id="KW-0732">Signal</keyword>
<dbReference type="InterPro" id="IPR050831">
    <property type="entry name" value="CEA_cell_adhesion"/>
</dbReference>
<organism evidence="5 6">
    <name type="scientific">Adhaeribacter soli</name>
    <dbReference type="NCBI Taxonomy" id="2607655"/>
    <lineage>
        <taxon>Bacteria</taxon>
        <taxon>Pseudomonadati</taxon>
        <taxon>Bacteroidota</taxon>
        <taxon>Cytophagia</taxon>
        <taxon>Cytophagales</taxon>
        <taxon>Hymenobacteraceae</taxon>
        <taxon>Adhaeribacter</taxon>
    </lineage>
</organism>
<comment type="caution">
    <text evidence="5">The sequence shown here is derived from an EMBL/GenBank/DDBJ whole genome shotgun (WGS) entry which is preliminary data.</text>
</comment>
<dbReference type="Pfam" id="PF19081">
    <property type="entry name" value="Ig_7"/>
    <property type="match status" value="2"/>
</dbReference>
<dbReference type="Proteomes" id="UP000326570">
    <property type="component" value="Unassembled WGS sequence"/>
</dbReference>
<dbReference type="PANTHER" id="PTHR44427">
    <property type="entry name" value="CARCINOEMBRYONIC ANTIGEN-RELATED CELL ADHESION MOLECULE 19"/>
    <property type="match status" value="1"/>
</dbReference>
<dbReference type="InterPro" id="IPR035986">
    <property type="entry name" value="PKD_dom_sf"/>
</dbReference>
<feature type="domain" description="Ig-like" evidence="4">
    <location>
        <begin position="1365"/>
        <end position="1442"/>
    </location>
</feature>
<evidence type="ECO:0000256" key="2">
    <source>
        <dbReference type="ARBA" id="ARBA00023180"/>
    </source>
</evidence>
<evidence type="ECO:0000259" key="3">
    <source>
        <dbReference type="Pfam" id="PF18962"/>
    </source>
</evidence>
<dbReference type="Pfam" id="PF18962">
    <property type="entry name" value="Por_Secre_tail"/>
    <property type="match status" value="1"/>
</dbReference>
<dbReference type="NCBIfam" id="TIGR04183">
    <property type="entry name" value="Por_Secre_tail"/>
    <property type="match status" value="1"/>
</dbReference>
<name>A0A5N1IUT5_9BACT</name>
<dbReference type="InterPro" id="IPR044023">
    <property type="entry name" value="Ig_7"/>
</dbReference>
<evidence type="ECO:0000313" key="6">
    <source>
        <dbReference type="Proteomes" id="UP000326570"/>
    </source>
</evidence>
<dbReference type="SUPFAM" id="SSF49299">
    <property type="entry name" value="PKD domain"/>
    <property type="match status" value="3"/>
</dbReference>
<accession>A0A5N1IUT5</accession>
<reference evidence="5 6" key="1">
    <citation type="submission" date="2019-09" db="EMBL/GenBank/DDBJ databases">
        <title>Genome sequence of Adhaeribacter sp. M2.</title>
        <authorList>
            <person name="Srinivasan S."/>
        </authorList>
    </citation>
    <scope>NUCLEOTIDE SEQUENCE [LARGE SCALE GENOMIC DNA]</scope>
    <source>
        <strain evidence="5 6">M2</strain>
    </source>
</reference>